<dbReference type="AlphaFoldDB" id="A0A6B0U953"/>
<sequence>MAASCNTACTSDADDASPSALAGTCTPKASRDTVLLTALTTNVDNHSEPNARDICLMQTPRSISTIWLAVTPPVFFPRTARGRFPTC</sequence>
<feature type="compositionally biased region" description="Polar residues" evidence="1">
    <location>
        <begin position="1"/>
        <end position="10"/>
    </location>
</feature>
<evidence type="ECO:0000256" key="1">
    <source>
        <dbReference type="SAM" id="MobiDB-lite"/>
    </source>
</evidence>
<reference evidence="2" key="1">
    <citation type="submission" date="2019-12" db="EMBL/GenBank/DDBJ databases">
        <title>An insight into the sialome of adult female Ixodes ricinus ticks feeding for 6 days.</title>
        <authorList>
            <person name="Perner J."/>
            <person name="Ribeiro J.M.C."/>
        </authorList>
    </citation>
    <scope>NUCLEOTIDE SEQUENCE</scope>
    <source>
        <strain evidence="2">Semi-engorged</strain>
        <tissue evidence="2">Salivary glands</tissue>
    </source>
</reference>
<dbReference type="EMBL" id="GIFC01003594">
    <property type="protein sequence ID" value="MXU85677.1"/>
    <property type="molecule type" value="Transcribed_RNA"/>
</dbReference>
<proteinExistence type="predicted"/>
<name>A0A6B0U953_IXORI</name>
<accession>A0A6B0U953</accession>
<evidence type="ECO:0000313" key="2">
    <source>
        <dbReference type="EMBL" id="MXU85677.1"/>
    </source>
</evidence>
<feature type="region of interest" description="Disordered" evidence="1">
    <location>
        <begin position="1"/>
        <end position="24"/>
    </location>
</feature>
<organism evidence="2">
    <name type="scientific">Ixodes ricinus</name>
    <name type="common">Common tick</name>
    <name type="synonym">Acarus ricinus</name>
    <dbReference type="NCBI Taxonomy" id="34613"/>
    <lineage>
        <taxon>Eukaryota</taxon>
        <taxon>Metazoa</taxon>
        <taxon>Ecdysozoa</taxon>
        <taxon>Arthropoda</taxon>
        <taxon>Chelicerata</taxon>
        <taxon>Arachnida</taxon>
        <taxon>Acari</taxon>
        <taxon>Parasitiformes</taxon>
        <taxon>Ixodida</taxon>
        <taxon>Ixodoidea</taxon>
        <taxon>Ixodidae</taxon>
        <taxon>Ixodinae</taxon>
        <taxon>Ixodes</taxon>
    </lineage>
</organism>
<protein>
    <submittedName>
        <fullName evidence="2">Uncharacterized protein</fullName>
    </submittedName>
</protein>